<evidence type="ECO:0000256" key="3">
    <source>
        <dbReference type="ARBA" id="ARBA00022553"/>
    </source>
</evidence>
<comment type="caution">
    <text evidence="10">The sequence shown here is derived from an EMBL/GenBank/DDBJ whole genome shotgun (WGS) entry which is preliminary data.</text>
</comment>
<dbReference type="PANTHER" id="PTHR45436:SF5">
    <property type="entry name" value="SENSOR HISTIDINE KINASE TRCS"/>
    <property type="match status" value="1"/>
</dbReference>
<keyword evidence="11" id="KW-1185">Reference proteome</keyword>
<dbReference type="RefSeq" id="WP_170250011.1">
    <property type="nucleotide sequence ID" value="NZ_VNHX01000013.1"/>
</dbReference>
<dbReference type="GO" id="GO:0005886">
    <property type="term" value="C:plasma membrane"/>
    <property type="evidence" value="ECO:0007669"/>
    <property type="project" value="TreeGrafter"/>
</dbReference>
<dbReference type="SMART" id="SM00388">
    <property type="entry name" value="HisKA"/>
    <property type="match status" value="1"/>
</dbReference>
<dbReference type="EC" id="2.7.13.3" evidence="2"/>
<evidence type="ECO:0000259" key="9">
    <source>
        <dbReference type="PROSITE" id="PS50109"/>
    </source>
</evidence>
<dbReference type="SUPFAM" id="SSF55874">
    <property type="entry name" value="ATPase domain of HSP90 chaperone/DNA topoisomerase II/histidine kinase"/>
    <property type="match status" value="1"/>
</dbReference>
<keyword evidence="7 8" id="KW-1133">Transmembrane helix</keyword>
<dbReference type="Pfam" id="PF02518">
    <property type="entry name" value="HATPase_c"/>
    <property type="match status" value="1"/>
</dbReference>
<evidence type="ECO:0000256" key="4">
    <source>
        <dbReference type="ARBA" id="ARBA00022679"/>
    </source>
</evidence>
<evidence type="ECO:0000313" key="10">
    <source>
        <dbReference type="EMBL" id="TYP94230.1"/>
    </source>
</evidence>
<dbReference type="Proteomes" id="UP000325105">
    <property type="component" value="Unassembled WGS sequence"/>
</dbReference>
<sequence length="444" mass="51360">MKLKHRLSLYSVAIFSVVMLAFSAIIYFAYYAQMEEKENESLESKSLLAAIYYLEQDELSFMEHTNVRNQLYKTISRRNIAVFDSLDNRHSGDMVSTAEISQAFLEQVRVTKNAFFSTDSFFYNGIFYRDNQGDFVVVTREPKDKFNGQMSSLFQILLAVFLLGMLFIFLFSQYLSYIAYQPIVKIIGQIKDRDSRNFNEPLSLSKTYTEVEDLVETYNHFVMRIAETFNVQKNFIDYVSHELRTPITALLGTLEVTKNKPRSAAEYNQVIHQLQQYTTDLQETLDQMMLLSGAKTSFEFSVLRIDEVVWRLIENMILYHRAQIEVDIQLEDNTLLTVEGNEKLLELAIGNILENAIKYSDNQVVKIIFKEEDDRLVILIVDQGIGIPANDLHNIRQNFYRGHNTQQYHGKGVGLSIANVIFTLHRIGLTILSEGRGTTVRLHF</sequence>
<dbReference type="AlphaFoldDB" id="A0A5S5DDX5"/>
<dbReference type="SUPFAM" id="SSF47384">
    <property type="entry name" value="Homodimeric domain of signal transducing histidine kinase"/>
    <property type="match status" value="1"/>
</dbReference>
<dbReference type="InterPro" id="IPR036890">
    <property type="entry name" value="HATPase_C_sf"/>
</dbReference>
<comment type="catalytic activity">
    <reaction evidence="1">
        <text>ATP + protein L-histidine = ADP + protein N-phospho-L-histidine.</text>
        <dbReference type="EC" id="2.7.13.3"/>
    </reaction>
</comment>
<organism evidence="10 11">
    <name type="scientific">Sphingobacterium allocomposti</name>
    <dbReference type="NCBI Taxonomy" id="415956"/>
    <lineage>
        <taxon>Bacteria</taxon>
        <taxon>Pseudomonadati</taxon>
        <taxon>Bacteroidota</taxon>
        <taxon>Sphingobacteriia</taxon>
        <taxon>Sphingobacteriales</taxon>
        <taxon>Sphingobacteriaceae</taxon>
        <taxon>Sphingobacterium</taxon>
    </lineage>
</organism>
<dbReference type="Gene3D" id="3.30.565.10">
    <property type="entry name" value="Histidine kinase-like ATPase, C-terminal domain"/>
    <property type="match status" value="1"/>
</dbReference>
<evidence type="ECO:0000256" key="2">
    <source>
        <dbReference type="ARBA" id="ARBA00012438"/>
    </source>
</evidence>
<keyword evidence="6 10" id="KW-0418">Kinase</keyword>
<name>A0A5S5DDX5_9SPHI</name>
<gene>
    <name evidence="10" type="ORF">BC792_11398</name>
</gene>
<dbReference type="CDD" id="cd00082">
    <property type="entry name" value="HisKA"/>
    <property type="match status" value="1"/>
</dbReference>
<feature type="domain" description="Histidine kinase" evidence="9">
    <location>
        <begin position="238"/>
        <end position="444"/>
    </location>
</feature>
<accession>A0A5S5DDX5</accession>
<evidence type="ECO:0000256" key="7">
    <source>
        <dbReference type="ARBA" id="ARBA00022989"/>
    </source>
</evidence>
<feature type="transmembrane region" description="Helical" evidence="8">
    <location>
        <begin position="152"/>
        <end position="171"/>
    </location>
</feature>
<dbReference type="GO" id="GO:0000155">
    <property type="term" value="F:phosphorelay sensor kinase activity"/>
    <property type="evidence" value="ECO:0007669"/>
    <property type="project" value="InterPro"/>
</dbReference>
<reference evidence="10 11" key="1">
    <citation type="submission" date="2019-07" db="EMBL/GenBank/DDBJ databases">
        <title>Genomic Encyclopedia of Archaeal and Bacterial Type Strains, Phase II (KMG-II): from individual species to whole genera.</title>
        <authorList>
            <person name="Goeker M."/>
        </authorList>
    </citation>
    <scope>NUCLEOTIDE SEQUENCE [LARGE SCALE GENOMIC DNA]</scope>
    <source>
        <strain evidence="10 11">DSM 18850</strain>
    </source>
</reference>
<dbReference type="Gene3D" id="1.10.287.130">
    <property type="match status" value="1"/>
</dbReference>
<dbReference type="InterPro" id="IPR036097">
    <property type="entry name" value="HisK_dim/P_sf"/>
</dbReference>
<dbReference type="InterPro" id="IPR003661">
    <property type="entry name" value="HisK_dim/P_dom"/>
</dbReference>
<dbReference type="Pfam" id="PF00512">
    <property type="entry name" value="HisKA"/>
    <property type="match status" value="1"/>
</dbReference>
<keyword evidence="4" id="KW-0808">Transferase</keyword>
<dbReference type="PANTHER" id="PTHR45436">
    <property type="entry name" value="SENSOR HISTIDINE KINASE YKOH"/>
    <property type="match status" value="1"/>
</dbReference>
<dbReference type="CDD" id="cd00075">
    <property type="entry name" value="HATPase"/>
    <property type="match status" value="1"/>
</dbReference>
<dbReference type="PROSITE" id="PS50109">
    <property type="entry name" value="HIS_KIN"/>
    <property type="match status" value="1"/>
</dbReference>
<dbReference type="InterPro" id="IPR005467">
    <property type="entry name" value="His_kinase_dom"/>
</dbReference>
<evidence type="ECO:0000256" key="6">
    <source>
        <dbReference type="ARBA" id="ARBA00022777"/>
    </source>
</evidence>
<dbReference type="Gene3D" id="6.10.340.10">
    <property type="match status" value="1"/>
</dbReference>
<dbReference type="SMART" id="SM00387">
    <property type="entry name" value="HATPase_c"/>
    <property type="match status" value="1"/>
</dbReference>
<protein>
    <recommendedName>
        <fullName evidence="2">histidine kinase</fullName>
        <ecNumber evidence="2">2.7.13.3</ecNumber>
    </recommendedName>
</protein>
<dbReference type="InterPro" id="IPR003594">
    <property type="entry name" value="HATPase_dom"/>
</dbReference>
<keyword evidence="3" id="KW-0597">Phosphoprotein</keyword>
<keyword evidence="5 8" id="KW-0812">Transmembrane</keyword>
<dbReference type="InterPro" id="IPR050428">
    <property type="entry name" value="TCS_sensor_his_kinase"/>
</dbReference>
<proteinExistence type="predicted"/>
<evidence type="ECO:0000256" key="1">
    <source>
        <dbReference type="ARBA" id="ARBA00000085"/>
    </source>
</evidence>
<keyword evidence="8" id="KW-0472">Membrane</keyword>
<evidence type="ECO:0000256" key="8">
    <source>
        <dbReference type="SAM" id="Phobius"/>
    </source>
</evidence>
<evidence type="ECO:0000256" key="5">
    <source>
        <dbReference type="ARBA" id="ARBA00022692"/>
    </source>
</evidence>
<feature type="transmembrane region" description="Helical" evidence="8">
    <location>
        <begin position="7"/>
        <end position="30"/>
    </location>
</feature>
<dbReference type="EMBL" id="VNHX01000013">
    <property type="protein sequence ID" value="TYP94230.1"/>
    <property type="molecule type" value="Genomic_DNA"/>
</dbReference>
<evidence type="ECO:0000313" key="11">
    <source>
        <dbReference type="Proteomes" id="UP000325105"/>
    </source>
</evidence>